<keyword evidence="9" id="KW-1039">Host endosome</keyword>
<dbReference type="GO" id="GO:0019031">
    <property type="term" value="C:viral envelope"/>
    <property type="evidence" value="ECO:0007669"/>
    <property type="project" value="UniProtKB-KW"/>
</dbReference>
<keyword evidence="8 14" id="KW-1133">Transmembrane helix</keyword>
<feature type="transmembrane region" description="Helical" evidence="14">
    <location>
        <begin position="127"/>
        <end position="146"/>
    </location>
</feature>
<evidence type="ECO:0000313" key="17">
    <source>
        <dbReference type="EMBL" id="WNZ34567.1"/>
    </source>
</evidence>
<dbReference type="EMBL" id="KX759152">
    <property type="protein sequence ID" value="APG41555.1"/>
    <property type="molecule type" value="Genomic_DNA"/>
</dbReference>
<keyword evidence="3 14" id="KW-0812">Transmembrane</keyword>
<feature type="transmembrane region" description="Helical" evidence="14">
    <location>
        <begin position="267"/>
        <end position="287"/>
    </location>
</feature>
<reference evidence="17" key="6">
    <citation type="submission" date="2023-09" db="EMBL/GenBank/DDBJ databases">
        <title>Epidemiological, serological and virological analysis of an outbreak of Elephant endotheliotropic hemorrhagic disease in Switzerland.</title>
        <authorList>
            <person name="Ackermann M."/>
            <person name="Kubacki J."/>
            <person name="Hatt J.-M."/>
            <person name="Schetle N."/>
            <person name="Steinmetz H."/>
            <person name="Heaggans-Ebbesen S.Y."/>
            <person name="Hayward G.S."/>
        </authorList>
    </citation>
    <scope>NUCLEOTIDE SEQUENCE</scope>
    <source>
        <strain evidence="17">Umesh</strain>
    </source>
</reference>
<feature type="transmembrane region" description="Helical" evidence="14">
    <location>
        <begin position="236"/>
        <end position="260"/>
    </location>
</feature>
<dbReference type="EMBL" id="OR543011">
    <property type="protein sequence ID" value="WNZ34567.1"/>
    <property type="molecule type" value="Genomic_DNA"/>
</dbReference>
<dbReference type="Pfam" id="PF01528">
    <property type="entry name" value="Herpes_glycop"/>
    <property type="match status" value="1"/>
</dbReference>
<keyword evidence="7 15" id="KW-0261">Viral envelope protein</keyword>
<evidence type="ECO:0000256" key="2">
    <source>
        <dbReference type="ARBA" id="ARBA00022562"/>
    </source>
</evidence>
<evidence type="ECO:0000256" key="14">
    <source>
        <dbReference type="SAM" id="Phobius"/>
    </source>
</evidence>
<evidence type="ECO:0000256" key="9">
    <source>
        <dbReference type="ARBA" id="ARBA00023046"/>
    </source>
</evidence>
<keyword evidence="12" id="KW-0325">Glycoprotein</keyword>
<feature type="transmembrane region" description="Helical" evidence="14">
    <location>
        <begin position="79"/>
        <end position="97"/>
    </location>
</feature>
<evidence type="ECO:0000313" key="15">
    <source>
        <dbReference type="EMBL" id="APG41555.1"/>
    </source>
</evidence>
<keyword evidence="6" id="KW-1043">Host membrane</keyword>
<name>A0A1L3HNZ0_ELHV1</name>
<dbReference type="InterPro" id="IPR000785">
    <property type="entry name" value="Herpes_glycop_M"/>
</dbReference>
<dbReference type="EMBL" id="KX759161">
    <property type="protein sequence ID" value="APG41605.1"/>
    <property type="molecule type" value="Genomic_DNA"/>
</dbReference>
<reference evidence="15" key="4">
    <citation type="submission" date="2016-08" db="EMBL/GenBank/DDBJ databases">
        <title>Gene subtype analysis of three new lethal North American cases of elephant hemorrhagic disease associated with EEHV1A strains.</title>
        <authorList>
            <person name="Long S.Y."/>
            <person name="Latimer E.M."/>
            <person name="Heaggans S.Y."/>
            <person name="Hayward G.S."/>
        </authorList>
    </citation>
    <scope>NUCLEOTIDE SEQUENCE</scope>
    <source>
        <strain evidence="15">North American NAP72</strain>
        <strain evidence="16">North American NAP75</strain>
    </source>
</reference>
<keyword evidence="11" id="KW-1015">Disulfide bond</keyword>
<feature type="transmembrane region" description="Helical" evidence="14">
    <location>
        <begin position="12"/>
        <end position="33"/>
    </location>
</feature>
<keyword evidence="5" id="KW-0946">Virion</keyword>
<evidence type="ECO:0000256" key="7">
    <source>
        <dbReference type="ARBA" id="ARBA00022879"/>
    </source>
</evidence>
<evidence type="ECO:0000256" key="13">
    <source>
        <dbReference type="SAM" id="MobiDB-lite"/>
    </source>
</evidence>
<evidence type="ECO:0000256" key="10">
    <source>
        <dbReference type="ARBA" id="ARBA00023136"/>
    </source>
</evidence>
<dbReference type="PRINTS" id="PR00333">
    <property type="entry name" value="HSVINTEGRLMP"/>
</dbReference>
<organism evidence="15">
    <name type="scientific">Elephant endotheliotropic herpesvirus 1A</name>
    <dbReference type="NCBI Taxonomy" id="759753"/>
    <lineage>
        <taxon>Viruses</taxon>
        <taxon>Duplodnaviria</taxon>
        <taxon>Heunggongvirae</taxon>
        <taxon>Peploviricota</taxon>
        <taxon>Herviviricetes</taxon>
        <taxon>Herpesvirales</taxon>
        <taxon>Orthoherpesviridae</taxon>
        <taxon>Betaherpesvirinae</taxon>
        <taxon>Proboscivirus</taxon>
        <taxon>Proboscivirus elephantidbeta1</taxon>
        <taxon>Elephantid herpesvirus 1</taxon>
    </lineage>
</organism>
<evidence type="ECO:0000256" key="8">
    <source>
        <dbReference type="ARBA" id="ARBA00022989"/>
    </source>
</evidence>
<evidence type="ECO:0000256" key="12">
    <source>
        <dbReference type="ARBA" id="ARBA00023180"/>
    </source>
</evidence>
<sequence length="362" mass="41716">MLLSRIDKTNLNLWVASISLLTLIYLTTATGIVGSHFPGLGFPCIYSQIVDYKALNMSLFNVMHQMTPQLFLTDMQMKTYVICTLIIFTFLIFYYIISGTRVYLNRHNVINVNQSTKDIKCVGDVSTCYISDLIMISFFSFVTSMSFKSPHLSVFCHTIYLILFLVLVVMLTTRYKSFETLNFDLQKLHPKLQTTLHLKLIVINLLQVALAFATLVTVLTFTLMMGNTLYIRTSTVLFSALNVFMALFVVMFLIVEVLLAPYMPMQIGYHFGIFCTLIALSIAAFQYENIYASNYHMYIMGNICAMFVVWFVFMAIRCIRIFYHHKSKYQTLISSSPPPPYEEEEQPSFDDDEEEVIYETPD</sequence>
<proteinExistence type="inferred from homology"/>
<evidence type="ECO:0000256" key="3">
    <source>
        <dbReference type="ARBA" id="ARBA00022692"/>
    </source>
</evidence>
<evidence type="ECO:0000256" key="6">
    <source>
        <dbReference type="ARBA" id="ARBA00022870"/>
    </source>
</evidence>
<evidence type="ECO:0000256" key="5">
    <source>
        <dbReference type="ARBA" id="ARBA00022844"/>
    </source>
</evidence>
<feature type="transmembrane region" description="Helical" evidence="14">
    <location>
        <begin position="152"/>
        <end position="175"/>
    </location>
</feature>
<accession>A0A1L3HNZ0</accession>
<keyword evidence="2" id="KW-1048">Host nucleus</keyword>
<comment type="function">
    <text evidence="1">Envelope glycoprotein important for virion assembly and egress. Plays a role in the correct incorporation of gH-gL into virion membrane. Directs the glycoprotein N (gN) to the host trans-Golgi network.</text>
</comment>
<feature type="transmembrane region" description="Helical" evidence="14">
    <location>
        <begin position="299"/>
        <end position="319"/>
    </location>
</feature>
<dbReference type="HAMAP" id="MF_04035">
    <property type="entry name" value="HSV_GM"/>
    <property type="match status" value="1"/>
</dbReference>
<evidence type="ECO:0000256" key="1">
    <source>
        <dbReference type="ARBA" id="ARBA00003017"/>
    </source>
</evidence>
<reference evidence="17" key="5">
    <citation type="journal article" date="2017" name="PLoS ONE">
        <title>Identification of shedders of elephant endotheliotropic herpesviruses among Asian elephants (Elephas maximus) in Switzerland.</title>
        <authorList>
            <person name="Ackermann M."/>
            <person name="Hatt J.M."/>
            <person name="Schetle N."/>
            <person name="Steinmetz H."/>
        </authorList>
    </citation>
    <scope>NUCLEOTIDE SEQUENCE</scope>
    <source>
        <strain evidence="17">Umesh</strain>
    </source>
</reference>
<reference evidence="17" key="1">
    <citation type="journal article" date="2013" name="Genome Announc.">
        <title>Complete Genome Sequence of Elephant Endotheliotropic Herpesvirus 1A.</title>
        <authorList>
            <person name="Ling P.D."/>
            <person name="Reid J.G."/>
            <person name="Qin X."/>
            <person name="Muzny D.M."/>
            <person name="Gibbs R."/>
            <person name="Petrosino J."/>
            <person name="Peng R."/>
            <person name="Zong J.C."/>
            <person name="Heaggans S.Y."/>
            <person name="Hayward G.S."/>
        </authorList>
    </citation>
    <scope>NUCLEOTIDE SEQUENCE</scope>
    <source>
        <strain evidence="17">Umesh</strain>
    </source>
</reference>
<feature type="transmembrane region" description="Helical" evidence="14">
    <location>
        <begin position="196"/>
        <end position="224"/>
    </location>
</feature>
<gene>
    <name evidence="15" type="primary">U72</name>
</gene>
<evidence type="ECO:0000256" key="11">
    <source>
        <dbReference type="ARBA" id="ARBA00023157"/>
    </source>
</evidence>
<feature type="region of interest" description="Disordered" evidence="13">
    <location>
        <begin position="333"/>
        <end position="362"/>
    </location>
</feature>
<keyword evidence="4" id="KW-1040">Host Golgi apparatus</keyword>
<evidence type="ECO:0000313" key="16">
    <source>
        <dbReference type="EMBL" id="APG41605.1"/>
    </source>
</evidence>
<reference evidence="15" key="2">
    <citation type="journal article" date="2014" name="J. Virol.">
        <title>Elephant endotheliotropic herpesviruses EEHV1A, EEHV1B, and EEHV2 from cases of hemorrhagic disease are highly diverged from other mammalian herpesviruses and may form a new subfamily.</title>
        <authorList>
            <person name="Richman LK"/>
            <person name="Zong JC"/>
            <person name="Latimer EM"/>
            <person name="Lock J"/>
            <person name="Fleischer RC"/>
            <person name="Heaggans SY"/>
            <person name="Hayward GS."/>
        </authorList>
    </citation>
    <scope>NUCLEOTIDE SEQUENCE</scope>
    <source>
        <strain evidence="15">North American NAP72</strain>
        <strain evidence="16">North American NAP75</strain>
    </source>
</reference>
<protein>
    <submittedName>
        <fullName evidence="15">Envelope glycoprotein M</fullName>
    </submittedName>
</protein>
<keyword evidence="10 14" id="KW-0472">Membrane</keyword>
<feature type="compositionally biased region" description="Acidic residues" evidence="13">
    <location>
        <begin position="341"/>
        <end position="362"/>
    </location>
</feature>
<evidence type="ECO:0000256" key="4">
    <source>
        <dbReference type="ARBA" id="ARBA00022812"/>
    </source>
</evidence>
<reference evidence="17" key="3">
    <citation type="journal article" date="2016" name="MSphere">
        <title>Comparison of the Gene Coding Contents and Other Unusual Features of the GC-Rich and AT-Rich Branch Probosciviruses.</title>
        <authorList>
            <person name="Ling P.D."/>
            <person name="Long S.Y."/>
            <person name="Zong J.C."/>
            <person name="Heaggans S.Y."/>
            <person name="Qin X."/>
            <person name="Hayward G.S."/>
        </authorList>
    </citation>
    <scope>NUCLEOTIDE SEQUENCE</scope>
    <source>
        <strain evidence="17">Umesh</strain>
    </source>
</reference>